<dbReference type="PANTHER" id="PTHR38767:SF1">
    <property type="entry name" value="DNA POLYMERASE III SUBUNIT CHI"/>
    <property type="match status" value="1"/>
</dbReference>
<accession>A0A1F6UVQ5</accession>
<dbReference type="Pfam" id="PF04364">
    <property type="entry name" value="DNA_pol3_chi"/>
    <property type="match status" value="1"/>
</dbReference>
<reference evidence="1 2" key="1">
    <citation type="journal article" date="2016" name="Nat. Commun.">
        <title>Thousands of microbial genomes shed light on interconnected biogeochemical processes in an aquifer system.</title>
        <authorList>
            <person name="Anantharaman K."/>
            <person name="Brown C.T."/>
            <person name="Hug L.A."/>
            <person name="Sharon I."/>
            <person name="Castelle C.J."/>
            <person name="Probst A.J."/>
            <person name="Thomas B.C."/>
            <person name="Singh A."/>
            <person name="Wilkins M.J."/>
            <person name="Karaoz U."/>
            <person name="Brodie E.L."/>
            <person name="Williams K.H."/>
            <person name="Hubbard S.S."/>
            <person name="Banfield J.F."/>
        </authorList>
    </citation>
    <scope>NUCLEOTIDE SEQUENCE [LARGE SCALE GENOMIC DNA]</scope>
</reference>
<dbReference type="GO" id="GO:0003677">
    <property type="term" value="F:DNA binding"/>
    <property type="evidence" value="ECO:0007669"/>
    <property type="project" value="InterPro"/>
</dbReference>
<proteinExistence type="predicted"/>
<evidence type="ECO:0000313" key="1">
    <source>
        <dbReference type="EMBL" id="OGI61467.1"/>
    </source>
</evidence>
<dbReference type="PANTHER" id="PTHR38767">
    <property type="entry name" value="DNA POLYMERASE III SUBUNIT CHI"/>
    <property type="match status" value="1"/>
</dbReference>
<dbReference type="SUPFAM" id="SSF102400">
    <property type="entry name" value="DNA polymerase III chi subunit"/>
    <property type="match status" value="1"/>
</dbReference>
<gene>
    <name evidence="1" type="ORF">A2W18_07040</name>
</gene>
<dbReference type="InterPro" id="IPR007459">
    <property type="entry name" value="DNA_pol3_chi"/>
</dbReference>
<dbReference type="Proteomes" id="UP000179076">
    <property type="component" value="Unassembled WGS sequence"/>
</dbReference>
<comment type="caution">
    <text evidence="1">The sequence shown here is derived from an EMBL/GenBank/DDBJ whole genome shotgun (WGS) entry which is preliminary data.</text>
</comment>
<dbReference type="InterPro" id="IPR036768">
    <property type="entry name" value="PolIII_chi_sf"/>
</dbReference>
<dbReference type="GO" id="GO:0003887">
    <property type="term" value="F:DNA-directed DNA polymerase activity"/>
    <property type="evidence" value="ECO:0007669"/>
    <property type="project" value="InterPro"/>
</dbReference>
<dbReference type="AlphaFoldDB" id="A0A1F6UVQ5"/>
<dbReference type="Gene3D" id="3.40.50.10110">
    <property type="entry name" value="DNA polymerase III subunit chi"/>
    <property type="match status" value="1"/>
</dbReference>
<dbReference type="EMBL" id="MFSP01000196">
    <property type="protein sequence ID" value="OGI61467.1"/>
    <property type="molecule type" value="Genomic_DNA"/>
</dbReference>
<dbReference type="GO" id="GO:0032298">
    <property type="term" value="P:positive regulation of DNA-templated DNA replication initiation"/>
    <property type="evidence" value="ECO:0007669"/>
    <property type="project" value="TreeGrafter"/>
</dbReference>
<name>A0A1F6UVQ5_9PROT</name>
<protein>
    <recommendedName>
        <fullName evidence="3">DNA polymerase III subunit chi</fullName>
    </recommendedName>
</protein>
<evidence type="ECO:0008006" key="3">
    <source>
        <dbReference type="Google" id="ProtNLM"/>
    </source>
</evidence>
<evidence type="ECO:0000313" key="2">
    <source>
        <dbReference type="Proteomes" id="UP000179076"/>
    </source>
</evidence>
<sequence>MTRVDFYLLPAAESNGKALAACRLAQKAYRLKHRVYILTDSPDASANLDRLLWTFNPGSFVPHQVHTDPVDPVLPVLIGHDAPPAEFNDVLISLAADVPEFFDRFERVAEIVSSDETERAGARARFRRYRDRGIDVQTHNL</sequence>
<dbReference type="GO" id="GO:0006260">
    <property type="term" value="P:DNA replication"/>
    <property type="evidence" value="ECO:0007669"/>
    <property type="project" value="InterPro"/>
</dbReference>
<organism evidence="1 2">
    <name type="scientific">Candidatus Muproteobacteria bacterium RBG_16_60_9</name>
    <dbReference type="NCBI Taxonomy" id="1817755"/>
    <lineage>
        <taxon>Bacteria</taxon>
        <taxon>Pseudomonadati</taxon>
        <taxon>Pseudomonadota</taxon>
        <taxon>Candidatus Muproteobacteria</taxon>
    </lineage>
</organism>